<organism evidence="1 2">
    <name type="scientific">Peronosclerospora sorghi</name>
    <dbReference type="NCBI Taxonomy" id="230839"/>
    <lineage>
        <taxon>Eukaryota</taxon>
        <taxon>Sar</taxon>
        <taxon>Stramenopiles</taxon>
        <taxon>Oomycota</taxon>
        <taxon>Peronosporomycetes</taxon>
        <taxon>Peronosporales</taxon>
        <taxon>Peronosporaceae</taxon>
        <taxon>Peronosclerospora</taxon>
    </lineage>
</organism>
<evidence type="ECO:0000313" key="2">
    <source>
        <dbReference type="Proteomes" id="UP001163321"/>
    </source>
</evidence>
<reference evidence="1 2" key="1">
    <citation type="journal article" date="2022" name="bioRxiv">
        <title>The genome of the oomycete Peronosclerospora sorghi, a cosmopolitan pathogen of maize and sorghum, is inflated with dispersed pseudogenes.</title>
        <authorList>
            <person name="Fletcher K."/>
            <person name="Martin F."/>
            <person name="Isakeit T."/>
            <person name="Cavanaugh K."/>
            <person name="Magill C."/>
            <person name="Michelmore R."/>
        </authorList>
    </citation>
    <scope>NUCLEOTIDE SEQUENCE [LARGE SCALE GENOMIC DNA]</scope>
    <source>
        <strain evidence="1">P6</strain>
    </source>
</reference>
<comment type="caution">
    <text evidence="1">The sequence shown here is derived from an EMBL/GenBank/DDBJ whole genome shotgun (WGS) entry which is preliminary data.</text>
</comment>
<name>A0ACC0WJ76_9STRA</name>
<sequence length="70" mass="8140">MWPTRAEKRKAPRVSEDAQYQGAVGQRSVVLPNLQRKRKRICLQWSRRAVPFLTSPMGFNITHFRSVSTI</sequence>
<gene>
    <name evidence="1" type="ORF">PsorP6_012289</name>
</gene>
<accession>A0ACC0WJ76</accession>
<keyword evidence="2" id="KW-1185">Reference proteome</keyword>
<proteinExistence type="predicted"/>
<dbReference type="EMBL" id="CM047591">
    <property type="protein sequence ID" value="KAI9918817.1"/>
    <property type="molecule type" value="Genomic_DNA"/>
</dbReference>
<dbReference type="Proteomes" id="UP001163321">
    <property type="component" value="Chromosome 12"/>
</dbReference>
<evidence type="ECO:0000313" key="1">
    <source>
        <dbReference type="EMBL" id="KAI9918817.1"/>
    </source>
</evidence>
<protein>
    <submittedName>
        <fullName evidence="1">Uncharacterized protein</fullName>
    </submittedName>
</protein>